<name>A0ABW2HDE3_9MICO</name>
<evidence type="ECO:0000256" key="5">
    <source>
        <dbReference type="ARBA" id="ARBA00023002"/>
    </source>
</evidence>
<proteinExistence type="predicted"/>
<evidence type="ECO:0000256" key="1">
    <source>
        <dbReference type="ARBA" id="ARBA00001974"/>
    </source>
</evidence>
<sequence length="307" mass="33943">MMPLVVRELRRETPSIVSIRLEDAQGAPLPRWEAGSHLDIQLITRQERQYSLCGDPDDERGYRIAVKLEPLSRGGSHYIHRFLRVGSTVWARPPRNHFALQDAPSYLLLAVGIGITPILSMARHLEAAGADWRMLYLARTEDDVAFRSEIDALGSRARVHLSAVDGRIDLDELTAGLAEGTEVYTCGPQGFIDALIELRDRRPELSINLERFEPIAREYRPDEEFEVYCSGSDLVVTVPADRSMLQALQGAGVAVSGSCLRGICGSCALQVLDGMPEHRDSLNTDDSSTTVYPCVSRSLSPRLTVDA</sequence>
<dbReference type="RefSeq" id="WP_262874059.1">
    <property type="nucleotide sequence ID" value="NZ_BAABKW010000012.1"/>
</dbReference>
<keyword evidence="5" id="KW-0560">Oxidoreductase</keyword>
<dbReference type="Gene3D" id="3.10.20.30">
    <property type="match status" value="1"/>
</dbReference>
<dbReference type="CDD" id="cd06185">
    <property type="entry name" value="PDR_like"/>
    <property type="match status" value="1"/>
</dbReference>
<dbReference type="InterPro" id="IPR006058">
    <property type="entry name" value="2Fe2S_fd_BS"/>
</dbReference>
<accession>A0ABW2HDE3</accession>
<dbReference type="Pfam" id="PF00111">
    <property type="entry name" value="Fer2"/>
    <property type="match status" value="1"/>
</dbReference>
<dbReference type="SUPFAM" id="SSF52343">
    <property type="entry name" value="Ferredoxin reductase-like, C-terminal NADP-linked domain"/>
    <property type="match status" value="1"/>
</dbReference>
<dbReference type="InterPro" id="IPR017927">
    <property type="entry name" value="FAD-bd_FR_type"/>
</dbReference>
<dbReference type="InterPro" id="IPR012675">
    <property type="entry name" value="Beta-grasp_dom_sf"/>
</dbReference>
<feature type="domain" description="FAD-binding FR-type" evidence="9">
    <location>
        <begin position="1"/>
        <end position="101"/>
    </location>
</feature>
<dbReference type="InterPro" id="IPR017938">
    <property type="entry name" value="Riboflavin_synthase-like_b-brl"/>
</dbReference>
<protein>
    <submittedName>
        <fullName evidence="10">PDR/VanB family oxidoreductase</fullName>
    </submittedName>
</protein>
<evidence type="ECO:0000313" key="10">
    <source>
        <dbReference type="EMBL" id="MFC7269130.1"/>
    </source>
</evidence>
<keyword evidence="7" id="KW-0411">Iron-sulfur</keyword>
<dbReference type="InterPro" id="IPR001041">
    <property type="entry name" value="2Fe-2S_ferredoxin-type"/>
</dbReference>
<dbReference type="SUPFAM" id="SSF54292">
    <property type="entry name" value="2Fe-2S ferredoxin-like"/>
    <property type="match status" value="1"/>
</dbReference>
<dbReference type="Gene3D" id="2.40.30.10">
    <property type="entry name" value="Translation factors"/>
    <property type="match status" value="1"/>
</dbReference>
<dbReference type="SUPFAM" id="SSF63380">
    <property type="entry name" value="Riboflavin synthase domain-like"/>
    <property type="match status" value="1"/>
</dbReference>
<evidence type="ECO:0000256" key="7">
    <source>
        <dbReference type="ARBA" id="ARBA00023014"/>
    </source>
</evidence>
<dbReference type="EMBL" id="JBHTBE010000002">
    <property type="protein sequence ID" value="MFC7269130.1"/>
    <property type="molecule type" value="Genomic_DNA"/>
</dbReference>
<dbReference type="PROSITE" id="PS00197">
    <property type="entry name" value="2FE2S_FER_1"/>
    <property type="match status" value="1"/>
</dbReference>
<dbReference type="Proteomes" id="UP001596507">
    <property type="component" value="Unassembled WGS sequence"/>
</dbReference>
<dbReference type="PANTHER" id="PTHR47354">
    <property type="entry name" value="NADH OXIDOREDUCTASE HCR"/>
    <property type="match status" value="1"/>
</dbReference>
<dbReference type="InterPro" id="IPR050415">
    <property type="entry name" value="MRET"/>
</dbReference>
<dbReference type="InterPro" id="IPR001433">
    <property type="entry name" value="OxRdtase_FAD/NAD-bd"/>
</dbReference>
<reference evidence="11" key="1">
    <citation type="journal article" date="2019" name="Int. J. Syst. Evol. Microbiol.">
        <title>The Global Catalogue of Microorganisms (GCM) 10K type strain sequencing project: providing services to taxonomists for standard genome sequencing and annotation.</title>
        <authorList>
            <consortium name="The Broad Institute Genomics Platform"/>
            <consortium name="The Broad Institute Genome Sequencing Center for Infectious Disease"/>
            <person name="Wu L."/>
            <person name="Ma J."/>
        </authorList>
    </citation>
    <scope>NUCLEOTIDE SEQUENCE [LARGE SCALE GENOMIC DNA]</scope>
    <source>
        <strain evidence="11">CGMCC 1.15772</strain>
    </source>
</reference>
<evidence type="ECO:0000313" key="11">
    <source>
        <dbReference type="Proteomes" id="UP001596507"/>
    </source>
</evidence>
<evidence type="ECO:0000256" key="6">
    <source>
        <dbReference type="ARBA" id="ARBA00023004"/>
    </source>
</evidence>
<dbReference type="InterPro" id="IPR039261">
    <property type="entry name" value="FNR_nucleotide-bd"/>
</dbReference>
<dbReference type="InterPro" id="IPR036010">
    <property type="entry name" value="2Fe-2S_ferredoxin-like_sf"/>
</dbReference>
<evidence type="ECO:0000256" key="3">
    <source>
        <dbReference type="ARBA" id="ARBA00022714"/>
    </source>
</evidence>
<keyword evidence="3" id="KW-0001">2Fe-2S</keyword>
<evidence type="ECO:0000256" key="2">
    <source>
        <dbReference type="ARBA" id="ARBA00022630"/>
    </source>
</evidence>
<evidence type="ECO:0000256" key="4">
    <source>
        <dbReference type="ARBA" id="ARBA00022723"/>
    </source>
</evidence>
<keyword evidence="11" id="KW-1185">Reference proteome</keyword>
<keyword evidence="4" id="KW-0479">Metal-binding</keyword>
<evidence type="ECO:0000259" key="9">
    <source>
        <dbReference type="PROSITE" id="PS51384"/>
    </source>
</evidence>
<dbReference type="Pfam" id="PF00175">
    <property type="entry name" value="NAD_binding_1"/>
    <property type="match status" value="1"/>
</dbReference>
<dbReference type="PANTHER" id="PTHR47354:SF1">
    <property type="entry name" value="CARNITINE MONOOXYGENASE REDUCTASE SUBUNIT"/>
    <property type="match status" value="1"/>
</dbReference>
<dbReference type="PRINTS" id="PR00409">
    <property type="entry name" value="PHDIOXRDTASE"/>
</dbReference>
<organism evidence="10 11">
    <name type="scientific">Microbacterium fluvii</name>
    <dbReference type="NCBI Taxonomy" id="415215"/>
    <lineage>
        <taxon>Bacteria</taxon>
        <taxon>Bacillati</taxon>
        <taxon>Actinomycetota</taxon>
        <taxon>Actinomycetes</taxon>
        <taxon>Micrococcales</taxon>
        <taxon>Microbacteriaceae</taxon>
        <taxon>Microbacterium</taxon>
    </lineage>
</organism>
<dbReference type="PROSITE" id="PS51384">
    <property type="entry name" value="FAD_FR"/>
    <property type="match status" value="1"/>
</dbReference>
<comment type="caution">
    <text evidence="10">The sequence shown here is derived from an EMBL/GenBank/DDBJ whole genome shotgun (WGS) entry which is preliminary data.</text>
</comment>
<keyword evidence="6" id="KW-0408">Iron</keyword>
<dbReference type="PROSITE" id="PS51085">
    <property type="entry name" value="2FE2S_FER_2"/>
    <property type="match status" value="1"/>
</dbReference>
<feature type="domain" description="2Fe-2S ferredoxin-type" evidence="8">
    <location>
        <begin position="223"/>
        <end position="307"/>
    </location>
</feature>
<comment type="cofactor">
    <cofactor evidence="1">
        <name>FAD</name>
        <dbReference type="ChEBI" id="CHEBI:57692"/>
    </cofactor>
</comment>
<dbReference type="CDD" id="cd00207">
    <property type="entry name" value="fer2"/>
    <property type="match status" value="1"/>
</dbReference>
<evidence type="ECO:0000259" key="8">
    <source>
        <dbReference type="PROSITE" id="PS51085"/>
    </source>
</evidence>
<gene>
    <name evidence="10" type="ORF">ACFQRL_09190</name>
</gene>
<dbReference type="Gene3D" id="3.40.50.80">
    <property type="entry name" value="Nucleotide-binding domain of ferredoxin-NADP reductase (FNR) module"/>
    <property type="match status" value="1"/>
</dbReference>
<keyword evidence="2" id="KW-0285">Flavoprotein</keyword>